<feature type="transmembrane region" description="Helical" evidence="6">
    <location>
        <begin position="96"/>
        <end position="115"/>
    </location>
</feature>
<protein>
    <submittedName>
        <fullName evidence="7">Uncharacterized protein</fullName>
    </submittedName>
</protein>
<sequence>MLEFKEKCYLAGQFIKQTAAHFISHECFKSAAALSFTTILSIVPVIALLFFSVSQLVTDPENQIIIQNKLLTFFSPRAGEELQTKLLMLAQQASELRTLGLAVLLITAFLALNTVDETINRIWNIKRGKRTFLKLFLYFFALMTLPFLVGISLSVSTYFLSIASLGNVLPQSAWDLILVNLSPLLVTWVAFTVVYKWVPNTSVKLKYAIISGFISATLFEWAKSLFLIYIHHFPTYDLIYGAFSVLPLFFLWVYISWLIVLSGAVLTYNFSAAKAVEGIN</sequence>
<reference evidence="7" key="1">
    <citation type="submission" date="2018-06" db="EMBL/GenBank/DDBJ databases">
        <authorList>
            <person name="Zhirakovskaya E."/>
        </authorList>
    </citation>
    <scope>NUCLEOTIDE SEQUENCE</scope>
</reference>
<accession>A0A3B0ZXC8</accession>
<name>A0A3B0ZXC8_9ZZZZ</name>
<feature type="transmembrane region" description="Helical" evidence="6">
    <location>
        <begin position="172"/>
        <end position="195"/>
    </location>
</feature>
<evidence type="ECO:0000256" key="1">
    <source>
        <dbReference type="ARBA" id="ARBA00004651"/>
    </source>
</evidence>
<comment type="subcellular location">
    <subcellularLocation>
        <location evidence="1">Cell membrane</location>
        <topology evidence="1">Multi-pass membrane protein</topology>
    </subcellularLocation>
</comment>
<keyword evidence="5 6" id="KW-0472">Membrane</keyword>
<dbReference type="EMBL" id="UOFT01000022">
    <property type="protein sequence ID" value="VAW92082.1"/>
    <property type="molecule type" value="Genomic_DNA"/>
</dbReference>
<keyword evidence="2" id="KW-1003">Cell membrane</keyword>
<feature type="transmembrane region" description="Helical" evidence="6">
    <location>
        <begin position="238"/>
        <end position="261"/>
    </location>
</feature>
<gene>
    <name evidence="7" type="ORF">MNBD_GAMMA23-888</name>
</gene>
<evidence type="ECO:0000256" key="3">
    <source>
        <dbReference type="ARBA" id="ARBA00022692"/>
    </source>
</evidence>
<proteinExistence type="predicted"/>
<dbReference type="PANTHER" id="PTHR30213:SF0">
    <property type="entry name" value="UPF0761 MEMBRANE PROTEIN YIHY"/>
    <property type="match status" value="1"/>
</dbReference>
<feature type="transmembrane region" description="Helical" evidence="6">
    <location>
        <begin position="31"/>
        <end position="53"/>
    </location>
</feature>
<dbReference type="PANTHER" id="PTHR30213">
    <property type="entry name" value="INNER MEMBRANE PROTEIN YHJD"/>
    <property type="match status" value="1"/>
</dbReference>
<dbReference type="PIRSF" id="PIRSF035875">
    <property type="entry name" value="RNase_BN"/>
    <property type="match status" value="1"/>
</dbReference>
<keyword evidence="4 6" id="KW-1133">Transmembrane helix</keyword>
<keyword evidence="3 6" id="KW-0812">Transmembrane</keyword>
<dbReference type="AlphaFoldDB" id="A0A3B0ZXC8"/>
<evidence type="ECO:0000313" key="7">
    <source>
        <dbReference type="EMBL" id="VAW92082.1"/>
    </source>
</evidence>
<dbReference type="NCBIfam" id="TIGR00765">
    <property type="entry name" value="yihY_not_rbn"/>
    <property type="match status" value="1"/>
</dbReference>
<dbReference type="GO" id="GO:0005886">
    <property type="term" value="C:plasma membrane"/>
    <property type="evidence" value="ECO:0007669"/>
    <property type="project" value="UniProtKB-SubCell"/>
</dbReference>
<dbReference type="InterPro" id="IPR017039">
    <property type="entry name" value="Virul_fac_BrkB"/>
</dbReference>
<organism evidence="7">
    <name type="scientific">hydrothermal vent metagenome</name>
    <dbReference type="NCBI Taxonomy" id="652676"/>
    <lineage>
        <taxon>unclassified sequences</taxon>
        <taxon>metagenomes</taxon>
        <taxon>ecological metagenomes</taxon>
    </lineage>
</organism>
<evidence type="ECO:0000256" key="6">
    <source>
        <dbReference type="SAM" id="Phobius"/>
    </source>
</evidence>
<feature type="transmembrane region" description="Helical" evidence="6">
    <location>
        <begin position="135"/>
        <end position="160"/>
    </location>
</feature>
<feature type="transmembrane region" description="Helical" evidence="6">
    <location>
        <begin position="207"/>
        <end position="232"/>
    </location>
</feature>
<evidence type="ECO:0000256" key="2">
    <source>
        <dbReference type="ARBA" id="ARBA00022475"/>
    </source>
</evidence>
<evidence type="ECO:0000256" key="5">
    <source>
        <dbReference type="ARBA" id="ARBA00023136"/>
    </source>
</evidence>
<dbReference type="Pfam" id="PF03631">
    <property type="entry name" value="Virul_fac_BrkB"/>
    <property type="match status" value="1"/>
</dbReference>
<evidence type="ECO:0000256" key="4">
    <source>
        <dbReference type="ARBA" id="ARBA00022989"/>
    </source>
</evidence>